<comment type="caution">
    <text evidence="1">The sequence shown here is derived from an EMBL/GenBank/DDBJ whole genome shotgun (WGS) entry which is preliminary data.</text>
</comment>
<name>A0A0L7AE97_ECOLX</name>
<dbReference type="GO" id="GO:0005886">
    <property type="term" value="C:plasma membrane"/>
    <property type="evidence" value="ECO:0007669"/>
    <property type="project" value="UniProtKB-ARBA"/>
</dbReference>
<organism evidence="1 2">
    <name type="scientific">Escherichia coli</name>
    <dbReference type="NCBI Taxonomy" id="562"/>
    <lineage>
        <taxon>Bacteria</taxon>
        <taxon>Pseudomonadati</taxon>
        <taxon>Pseudomonadota</taxon>
        <taxon>Gammaproteobacteria</taxon>
        <taxon>Enterobacterales</taxon>
        <taxon>Enterobacteriaceae</taxon>
        <taxon>Escherichia</taxon>
    </lineage>
</organism>
<dbReference type="InterPro" id="IPR032816">
    <property type="entry name" value="VTT_dom"/>
</dbReference>
<dbReference type="PANTHER" id="PTHR46826">
    <property type="match status" value="1"/>
</dbReference>
<evidence type="ECO:0000313" key="1">
    <source>
        <dbReference type="EMBL" id="TJQ19122.1"/>
    </source>
</evidence>
<evidence type="ECO:0000313" key="2">
    <source>
        <dbReference type="Proteomes" id="UP000309937"/>
    </source>
</evidence>
<dbReference type="Proteomes" id="UP000309937">
    <property type="component" value="Unassembled WGS sequence"/>
</dbReference>
<dbReference type="Pfam" id="PF09335">
    <property type="entry name" value="VTT_dom"/>
    <property type="match status" value="1"/>
</dbReference>
<gene>
    <name evidence="1" type="ORF">C9Z68_00985</name>
</gene>
<proteinExistence type="predicted"/>
<dbReference type="AlphaFoldDB" id="A0A0L7AE97"/>
<accession>A0A0L7AE97</accession>
<reference evidence="1 2" key="1">
    <citation type="submission" date="2018-12" db="EMBL/GenBank/DDBJ databases">
        <title>Food and Water Safety Consortium.</title>
        <authorList>
            <person name="Tyson S."/>
            <person name="Peterson C.-L."/>
            <person name="Olson A."/>
            <person name="Tyler S."/>
            <person name="Cabral J."/>
            <person name="Lynch T."/>
            <person name="Knox N."/>
            <person name="Van Domselaar G."/>
            <person name="Graham M."/>
        </authorList>
    </citation>
    <scope>NUCLEOTIDE SEQUENCE [LARGE SCALE GENOMIC DNA]</scope>
    <source>
        <strain evidence="1 2">FWSEC0118</strain>
    </source>
</reference>
<sequence length="234" mass="25856">MKAECKFVVGSLTFALAIYLVYASGIFNFISDLPHLQALIRQSGIFGYSLYILLFVIATLLLLPGSVLVIGSGIIFGPFLGTLLSLVAATLASSVSFLIARWMGRELVLKYVGDTTVFQSIEKGIARNGIDFLILTRLIPLFPYNIQNYAYGLTAIAFWPYTFISAFTTLPGIFIYTFMASDLVTEGITLSFIFKLCLAGLILFILIQLAKCYARYKQVALTTSDKTSLTEQQR</sequence>
<protein>
    <submittedName>
        <fullName evidence="1">TVP38/TMEM64 family protein</fullName>
    </submittedName>
</protein>
<dbReference type="InterPro" id="IPR053240">
    <property type="entry name" value="VTT_domain"/>
</dbReference>
<dbReference type="EMBL" id="RRGJ01000001">
    <property type="protein sequence ID" value="TJQ19122.1"/>
    <property type="molecule type" value="Genomic_DNA"/>
</dbReference>
<dbReference type="RefSeq" id="WP_000642617.1">
    <property type="nucleotide sequence ID" value="NZ_AP027764.1"/>
</dbReference>
<dbReference type="PANTHER" id="PTHR46826:SF1">
    <property type="entry name" value="TVP38_TMEM64 FAMILY MEMBRANE PROTEIN YDJX"/>
    <property type="match status" value="1"/>
</dbReference>